<dbReference type="Proteomes" id="UP000654670">
    <property type="component" value="Unassembled WGS sequence"/>
</dbReference>
<evidence type="ECO:0000313" key="2">
    <source>
        <dbReference type="EMBL" id="GGL60397.1"/>
    </source>
</evidence>
<evidence type="ECO:0000313" key="3">
    <source>
        <dbReference type="Proteomes" id="UP000654670"/>
    </source>
</evidence>
<reference evidence="2" key="1">
    <citation type="journal article" date="2014" name="Int. J. Syst. Evol. Microbiol.">
        <title>Complete genome sequence of Corynebacterium casei LMG S-19264T (=DSM 44701T), isolated from a smear-ripened cheese.</title>
        <authorList>
            <consortium name="US DOE Joint Genome Institute (JGI-PGF)"/>
            <person name="Walter F."/>
            <person name="Albersmeier A."/>
            <person name="Kalinowski J."/>
            <person name="Ruckert C."/>
        </authorList>
    </citation>
    <scope>NUCLEOTIDE SEQUENCE</scope>
    <source>
        <strain evidence="2">JCM 15325</strain>
    </source>
</reference>
<evidence type="ECO:0008006" key="4">
    <source>
        <dbReference type="Google" id="ProtNLM"/>
    </source>
</evidence>
<proteinExistence type="predicted"/>
<name>A0A917S7P7_9BACL</name>
<dbReference type="EMBL" id="BMOK01000012">
    <property type="protein sequence ID" value="GGL60397.1"/>
    <property type="molecule type" value="Genomic_DNA"/>
</dbReference>
<dbReference type="AlphaFoldDB" id="A0A917S7P7"/>
<gene>
    <name evidence="2" type="ORF">GCM10007968_25520</name>
</gene>
<sequence length="121" mass="13391">MLSNGNTQRQIRIRASMIEKVVDPRNLWKAIQKVKANHGAPGIDGITVDELESQVRKYYRPLIRKLKADAYRPQPVKRVHLPKPPDGIRQTGHPPGTGPNDPTGHLPSVDAGARPPVSSLR</sequence>
<reference evidence="2" key="2">
    <citation type="submission" date="2020-09" db="EMBL/GenBank/DDBJ databases">
        <authorList>
            <person name="Sun Q."/>
            <person name="Ohkuma M."/>
        </authorList>
    </citation>
    <scope>NUCLEOTIDE SEQUENCE</scope>
    <source>
        <strain evidence="2">JCM 15325</strain>
    </source>
</reference>
<organism evidence="2 3">
    <name type="scientific">Sporolactobacillus putidus</name>
    <dbReference type="NCBI Taxonomy" id="492735"/>
    <lineage>
        <taxon>Bacteria</taxon>
        <taxon>Bacillati</taxon>
        <taxon>Bacillota</taxon>
        <taxon>Bacilli</taxon>
        <taxon>Bacillales</taxon>
        <taxon>Sporolactobacillaceae</taxon>
        <taxon>Sporolactobacillus</taxon>
    </lineage>
</organism>
<keyword evidence="3" id="KW-1185">Reference proteome</keyword>
<feature type="region of interest" description="Disordered" evidence="1">
    <location>
        <begin position="70"/>
        <end position="121"/>
    </location>
</feature>
<evidence type="ECO:0000256" key="1">
    <source>
        <dbReference type="SAM" id="MobiDB-lite"/>
    </source>
</evidence>
<comment type="caution">
    <text evidence="2">The sequence shown here is derived from an EMBL/GenBank/DDBJ whole genome shotgun (WGS) entry which is preliminary data.</text>
</comment>
<protein>
    <recommendedName>
        <fullName evidence="4">RNA-directed DNA polymerase</fullName>
    </recommendedName>
</protein>
<accession>A0A917S7P7</accession>